<evidence type="ECO:0000313" key="2">
    <source>
        <dbReference type="Proteomes" id="UP000823674"/>
    </source>
</evidence>
<protein>
    <submittedName>
        <fullName evidence="1">Uncharacterized protein</fullName>
    </submittedName>
</protein>
<organism evidence="1 2">
    <name type="scientific">Brassica rapa subsp. trilocularis</name>
    <dbReference type="NCBI Taxonomy" id="1813537"/>
    <lineage>
        <taxon>Eukaryota</taxon>
        <taxon>Viridiplantae</taxon>
        <taxon>Streptophyta</taxon>
        <taxon>Embryophyta</taxon>
        <taxon>Tracheophyta</taxon>
        <taxon>Spermatophyta</taxon>
        <taxon>Magnoliopsida</taxon>
        <taxon>eudicotyledons</taxon>
        <taxon>Gunneridae</taxon>
        <taxon>Pentapetalae</taxon>
        <taxon>rosids</taxon>
        <taxon>malvids</taxon>
        <taxon>Brassicales</taxon>
        <taxon>Brassicaceae</taxon>
        <taxon>Brassiceae</taxon>
        <taxon>Brassica</taxon>
    </lineage>
</organism>
<name>A0ABQ7KGV5_BRACM</name>
<reference evidence="1 2" key="1">
    <citation type="submission" date="2021-03" db="EMBL/GenBank/DDBJ databases">
        <authorList>
            <person name="King G.J."/>
            <person name="Bancroft I."/>
            <person name="Baten A."/>
            <person name="Bloomfield J."/>
            <person name="Borpatragohain P."/>
            <person name="He Z."/>
            <person name="Irish N."/>
            <person name="Irwin J."/>
            <person name="Liu K."/>
            <person name="Mauleon R.P."/>
            <person name="Moore J."/>
            <person name="Morris R."/>
            <person name="Ostergaard L."/>
            <person name="Wang B."/>
            <person name="Wells R."/>
        </authorList>
    </citation>
    <scope>NUCLEOTIDE SEQUENCE [LARGE SCALE GENOMIC DNA]</scope>
    <source>
        <strain evidence="1">R-o-18</strain>
        <tissue evidence="1">Leaf</tissue>
    </source>
</reference>
<gene>
    <name evidence="1" type="primary">SC336g500010.1_BraROA</name>
    <name evidence="1" type="ORF">IGI04_043070</name>
</gene>
<dbReference type="EMBL" id="JADBGQ010000179">
    <property type="protein sequence ID" value="KAG5373612.1"/>
    <property type="molecule type" value="Genomic_DNA"/>
</dbReference>
<keyword evidence="2" id="KW-1185">Reference proteome</keyword>
<evidence type="ECO:0000313" key="1">
    <source>
        <dbReference type="EMBL" id="KAG5373612.1"/>
    </source>
</evidence>
<comment type="caution">
    <text evidence="1">The sequence shown here is derived from an EMBL/GenBank/DDBJ whole genome shotgun (WGS) entry which is preliminary data.</text>
</comment>
<dbReference type="Proteomes" id="UP000823674">
    <property type="component" value="Unassembled WGS sequence"/>
</dbReference>
<sequence length="161" mass="17551">MCLPISYPEDRKDVGELEKLLRSDLPDAKRMYRRCTQEKRPSLSQEWPVVRGMDQEPVGLSAGVGAVVLLVQETHKEGHHLSHGETGGQKTLELKENGDPVGLSADVGIVVLLEDSELVGLSADVGIVVLPVSKLIEAHIQACPYTQPSLRRGISELPEDP</sequence>
<proteinExistence type="predicted"/>
<accession>A0ABQ7KGV5</accession>